<gene>
    <name evidence="1" type="ORF">PDUR_18270</name>
</gene>
<protein>
    <recommendedName>
        <fullName evidence="3">RNA polymerase sigma-70 region 2 domain-containing protein</fullName>
    </recommendedName>
</protein>
<accession>A0A089IXG0</accession>
<evidence type="ECO:0000313" key="1">
    <source>
        <dbReference type="EMBL" id="AIQ13644.1"/>
    </source>
</evidence>
<evidence type="ECO:0000313" key="2">
    <source>
        <dbReference type="Proteomes" id="UP000029409"/>
    </source>
</evidence>
<sequence length="232" mass="26461">MSAIHSSGEALSASLKQRAYLDRRRKDVDDAWATYILEAIERSKAGKPQPVRYGFDDLNAQTDTFVKREAGRWARSCRKYRLYEDDFESHFRFTVAKAALRYDGKNGSFFDYLRGSIRNAGRDMVRRALTKKNRINHLALSLQDEAVMREVERSGIVASAEEQAIAQYTVECMAADTSLTDTERAVFELLRADPEATLQEIANALGLSDRKQAQRLKQRLAEKLRKYITDAP</sequence>
<dbReference type="AlphaFoldDB" id="A0A089IXG0"/>
<dbReference type="KEGG" id="pdu:PDUR_18270"/>
<evidence type="ECO:0008006" key="3">
    <source>
        <dbReference type="Google" id="ProtNLM"/>
    </source>
</evidence>
<dbReference type="Proteomes" id="UP000029409">
    <property type="component" value="Chromosome"/>
</dbReference>
<dbReference type="OrthoDB" id="2608545at2"/>
<organism evidence="1 2">
    <name type="scientific">Paenibacillus durus</name>
    <name type="common">Paenibacillus azotofixans</name>
    <dbReference type="NCBI Taxonomy" id="44251"/>
    <lineage>
        <taxon>Bacteria</taxon>
        <taxon>Bacillati</taxon>
        <taxon>Bacillota</taxon>
        <taxon>Bacilli</taxon>
        <taxon>Bacillales</taxon>
        <taxon>Paenibacillaceae</taxon>
        <taxon>Paenibacillus</taxon>
    </lineage>
</organism>
<dbReference type="EMBL" id="CP009288">
    <property type="protein sequence ID" value="AIQ13644.1"/>
    <property type="molecule type" value="Genomic_DNA"/>
</dbReference>
<keyword evidence="2" id="KW-1185">Reference proteome</keyword>
<name>A0A089IXG0_PAEDU</name>
<dbReference type="RefSeq" id="WP_042207449.1">
    <property type="nucleotide sequence ID" value="NZ_CP009288.1"/>
</dbReference>
<reference evidence="1 2" key="1">
    <citation type="submission" date="2014-08" db="EMBL/GenBank/DDBJ databases">
        <title>Comparative genomics of the Paenibacillus odorifer group.</title>
        <authorList>
            <person name="den Bakker H.C."/>
            <person name="Tsai Y.-C."/>
            <person name="Martin N."/>
            <person name="Korlach J."/>
            <person name="Wiedmann M."/>
        </authorList>
    </citation>
    <scope>NUCLEOTIDE SEQUENCE [LARGE SCALE GENOMIC DNA]</scope>
    <source>
        <strain evidence="1 2">DSM 1735</strain>
    </source>
</reference>
<proteinExistence type="predicted"/>